<dbReference type="FunFam" id="3.10.50.40:FF:000006">
    <property type="entry name" value="Peptidyl-prolyl cis-trans isomerase"/>
    <property type="match status" value="1"/>
</dbReference>
<dbReference type="InterPro" id="IPR046357">
    <property type="entry name" value="PPIase_dom_sf"/>
</dbReference>
<name>A0A6A6I2L0_9PLEO</name>
<dbReference type="GeneID" id="54587112"/>
<dbReference type="EC" id="5.2.1.8" evidence="2 5"/>
<dbReference type="EMBL" id="ML987202">
    <property type="protein sequence ID" value="KAF2244526.1"/>
    <property type="molecule type" value="Genomic_DNA"/>
</dbReference>
<evidence type="ECO:0000259" key="9">
    <source>
        <dbReference type="PROSITE" id="PS50059"/>
    </source>
</evidence>
<feature type="compositionally biased region" description="Acidic residues" evidence="6">
    <location>
        <begin position="434"/>
        <end position="444"/>
    </location>
</feature>
<keyword evidence="4 5" id="KW-0413">Isomerase</keyword>
<feature type="domain" description="PPIase FKBP-type" evidence="9">
    <location>
        <begin position="39"/>
        <end position="127"/>
    </location>
</feature>
<keyword evidence="3 5" id="KW-0697">Rotamase</keyword>
<feature type="transmembrane region" description="Helical" evidence="7">
    <location>
        <begin position="246"/>
        <end position="263"/>
    </location>
</feature>
<feature type="region of interest" description="Disordered" evidence="6">
    <location>
        <begin position="129"/>
        <end position="191"/>
    </location>
</feature>
<feature type="compositionally biased region" description="Low complexity" evidence="6">
    <location>
        <begin position="173"/>
        <end position="191"/>
    </location>
</feature>
<keyword evidence="7" id="KW-0472">Membrane</keyword>
<feature type="chain" id="PRO_5025399694" description="peptidylprolyl isomerase" evidence="8">
    <location>
        <begin position="20"/>
        <end position="503"/>
    </location>
</feature>
<dbReference type="InterPro" id="IPR001179">
    <property type="entry name" value="PPIase_FKBP_dom"/>
</dbReference>
<evidence type="ECO:0000256" key="4">
    <source>
        <dbReference type="ARBA" id="ARBA00023235"/>
    </source>
</evidence>
<dbReference type="PANTHER" id="PTHR31735">
    <property type="entry name" value="VACUOLAR MEMBRANE PROTEIN YPL162C"/>
    <property type="match status" value="1"/>
</dbReference>
<dbReference type="PANTHER" id="PTHR31735:SF1">
    <property type="entry name" value="VACUOLAR MEMBRANE PROTEIN YPL162C"/>
    <property type="match status" value="1"/>
</dbReference>
<keyword evidence="8" id="KW-0732">Signal</keyword>
<keyword evidence="11" id="KW-1185">Reference proteome</keyword>
<evidence type="ECO:0000256" key="7">
    <source>
        <dbReference type="SAM" id="Phobius"/>
    </source>
</evidence>
<dbReference type="RefSeq" id="XP_033679530.1">
    <property type="nucleotide sequence ID" value="XM_033833782.1"/>
</dbReference>
<protein>
    <recommendedName>
        <fullName evidence="2 5">peptidylprolyl isomerase</fullName>
        <ecNumber evidence="2 5">5.2.1.8</ecNumber>
    </recommendedName>
</protein>
<feature type="compositionally biased region" description="Basic and acidic residues" evidence="6">
    <location>
        <begin position="445"/>
        <end position="455"/>
    </location>
</feature>
<feature type="transmembrane region" description="Helical" evidence="7">
    <location>
        <begin position="353"/>
        <end position="373"/>
    </location>
</feature>
<dbReference type="OrthoDB" id="431202at2759"/>
<dbReference type="InterPro" id="IPR022127">
    <property type="entry name" value="STIMATE/YPL162C"/>
</dbReference>
<feature type="compositionally biased region" description="Basic and acidic residues" evidence="6">
    <location>
        <begin position="484"/>
        <end position="503"/>
    </location>
</feature>
<feature type="signal peptide" evidence="8">
    <location>
        <begin position="1"/>
        <end position="19"/>
    </location>
</feature>
<feature type="compositionally biased region" description="Pro residues" evidence="6">
    <location>
        <begin position="156"/>
        <end position="166"/>
    </location>
</feature>
<dbReference type="GO" id="GO:0016020">
    <property type="term" value="C:membrane"/>
    <property type="evidence" value="ECO:0007669"/>
    <property type="project" value="TreeGrafter"/>
</dbReference>
<evidence type="ECO:0000256" key="5">
    <source>
        <dbReference type="PROSITE-ProRule" id="PRU00277"/>
    </source>
</evidence>
<keyword evidence="7" id="KW-1133">Transmembrane helix</keyword>
<evidence type="ECO:0000256" key="6">
    <source>
        <dbReference type="SAM" id="MobiDB-lite"/>
    </source>
</evidence>
<dbReference type="Pfam" id="PF12400">
    <property type="entry name" value="STIMATE"/>
    <property type="match status" value="1"/>
</dbReference>
<evidence type="ECO:0000256" key="8">
    <source>
        <dbReference type="SAM" id="SignalP"/>
    </source>
</evidence>
<sequence length="503" mass="55148">MRRFTPLYALSLLPSLVSAQSLGIEITKPVECSRKTENGDKISVNYRGTLQSDGTEFDASYNRGQPFEFTLGKGQVIQGWDQGLLDMCIGEGRKLTIPPALAYGNSQNGPIPAGSTLIFETELMGIEGVSPEAAPQRPTVARPGQSAKPSEMPADTPAPTPTPSPSPAEEKPTTSAALAAQPAESTAAQANAMDNEDNGECHLLGPWALIVQGALGLLALSSLVYKRWRETPRRPLRIWFFDVSKQVFGSVLLHLANILMSMLSSGSFDVAAKTKATPQYAGADDEGNQPNPCSFYLLNITIDTTIGIPILVLLLKILHRGFLLTPLANPPESIRSGNYGHPPRATWWLKQSIIYFLGLFGMKLCVFIIFQLLPWIAWAGDWALRWTEGNEAIQITFVMFIFPLIMNALQYWIIDGFIKDPASGEGHYVAAPGEESDVESDDEWLEQHRRARREDEDSDVETAETEPLKEANPTTIPVRRNSGKGKEYDPDLDGAHEHGSSSR</sequence>
<feature type="transmembrane region" description="Helical" evidence="7">
    <location>
        <begin position="393"/>
        <end position="414"/>
    </location>
</feature>
<organism evidence="10 11">
    <name type="scientific">Trematosphaeria pertusa</name>
    <dbReference type="NCBI Taxonomy" id="390896"/>
    <lineage>
        <taxon>Eukaryota</taxon>
        <taxon>Fungi</taxon>
        <taxon>Dikarya</taxon>
        <taxon>Ascomycota</taxon>
        <taxon>Pezizomycotina</taxon>
        <taxon>Dothideomycetes</taxon>
        <taxon>Pleosporomycetidae</taxon>
        <taxon>Pleosporales</taxon>
        <taxon>Massarineae</taxon>
        <taxon>Trematosphaeriaceae</taxon>
        <taxon>Trematosphaeria</taxon>
    </lineage>
</organism>
<evidence type="ECO:0000256" key="1">
    <source>
        <dbReference type="ARBA" id="ARBA00000971"/>
    </source>
</evidence>
<dbReference type="Proteomes" id="UP000800094">
    <property type="component" value="Unassembled WGS sequence"/>
</dbReference>
<feature type="transmembrane region" description="Helical" evidence="7">
    <location>
        <begin position="295"/>
        <end position="315"/>
    </location>
</feature>
<evidence type="ECO:0000313" key="10">
    <source>
        <dbReference type="EMBL" id="KAF2244526.1"/>
    </source>
</evidence>
<evidence type="ECO:0000313" key="11">
    <source>
        <dbReference type="Proteomes" id="UP000800094"/>
    </source>
</evidence>
<evidence type="ECO:0000256" key="2">
    <source>
        <dbReference type="ARBA" id="ARBA00013194"/>
    </source>
</evidence>
<feature type="transmembrane region" description="Helical" evidence="7">
    <location>
        <begin position="204"/>
        <end position="225"/>
    </location>
</feature>
<dbReference type="PROSITE" id="PS50059">
    <property type="entry name" value="FKBP_PPIASE"/>
    <property type="match status" value="1"/>
</dbReference>
<gene>
    <name evidence="10" type="ORF">BU26DRAFT_568546</name>
</gene>
<reference evidence="10" key="1">
    <citation type="journal article" date="2020" name="Stud. Mycol.">
        <title>101 Dothideomycetes genomes: a test case for predicting lifestyles and emergence of pathogens.</title>
        <authorList>
            <person name="Haridas S."/>
            <person name="Albert R."/>
            <person name="Binder M."/>
            <person name="Bloem J."/>
            <person name="Labutti K."/>
            <person name="Salamov A."/>
            <person name="Andreopoulos B."/>
            <person name="Baker S."/>
            <person name="Barry K."/>
            <person name="Bills G."/>
            <person name="Bluhm B."/>
            <person name="Cannon C."/>
            <person name="Castanera R."/>
            <person name="Culley D."/>
            <person name="Daum C."/>
            <person name="Ezra D."/>
            <person name="Gonzalez J."/>
            <person name="Henrissat B."/>
            <person name="Kuo A."/>
            <person name="Liang C."/>
            <person name="Lipzen A."/>
            <person name="Lutzoni F."/>
            <person name="Magnuson J."/>
            <person name="Mondo S."/>
            <person name="Nolan M."/>
            <person name="Ohm R."/>
            <person name="Pangilinan J."/>
            <person name="Park H.-J."/>
            <person name="Ramirez L."/>
            <person name="Alfaro M."/>
            <person name="Sun H."/>
            <person name="Tritt A."/>
            <person name="Yoshinaga Y."/>
            <person name="Zwiers L.-H."/>
            <person name="Turgeon B."/>
            <person name="Goodwin S."/>
            <person name="Spatafora J."/>
            <person name="Crous P."/>
            <person name="Grigoriev I."/>
        </authorList>
    </citation>
    <scope>NUCLEOTIDE SEQUENCE</scope>
    <source>
        <strain evidence="10">CBS 122368</strain>
    </source>
</reference>
<dbReference type="Gene3D" id="3.10.50.40">
    <property type="match status" value="1"/>
</dbReference>
<dbReference type="Pfam" id="PF00254">
    <property type="entry name" value="FKBP_C"/>
    <property type="match status" value="1"/>
</dbReference>
<dbReference type="GO" id="GO:0003755">
    <property type="term" value="F:peptidyl-prolyl cis-trans isomerase activity"/>
    <property type="evidence" value="ECO:0007669"/>
    <property type="project" value="UniProtKB-KW"/>
</dbReference>
<proteinExistence type="predicted"/>
<keyword evidence="7" id="KW-0812">Transmembrane</keyword>
<dbReference type="SUPFAM" id="SSF54534">
    <property type="entry name" value="FKBP-like"/>
    <property type="match status" value="1"/>
</dbReference>
<evidence type="ECO:0000256" key="3">
    <source>
        <dbReference type="ARBA" id="ARBA00023110"/>
    </source>
</evidence>
<comment type="catalytic activity">
    <reaction evidence="1 5">
        <text>[protein]-peptidylproline (omega=180) = [protein]-peptidylproline (omega=0)</text>
        <dbReference type="Rhea" id="RHEA:16237"/>
        <dbReference type="Rhea" id="RHEA-COMP:10747"/>
        <dbReference type="Rhea" id="RHEA-COMP:10748"/>
        <dbReference type="ChEBI" id="CHEBI:83833"/>
        <dbReference type="ChEBI" id="CHEBI:83834"/>
        <dbReference type="EC" id="5.2.1.8"/>
    </reaction>
</comment>
<accession>A0A6A6I2L0</accession>
<dbReference type="AlphaFoldDB" id="A0A6A6I2L0"/>
<feature type="region of interest" description="Disordered" evidence="6">
    <location>
        <begin position="428"/>
        <end position="503"/>
    </location>
</feature>